<evidence type="ECO:0000313" key="1">
    <source>
        <dbReference type="EMBL" id="KAI8547558.1"/>
    </source>
</evidence>
<dbReference type="Proteomes" id="UP001062846">
    <property type="component" value="Chromosome 7"/>
</dbReference>
<sequence length="106" mass="11498">MLALGRVHPQYLICPKLQYSPRHANSRPCSARSSRHRQRTGRRCQVLLRPNQNGTLPSNPSEQVGTTGVQCFPGLDIAKLQTCTAGMPGPSALPHAHWLASSSSTV</sequence>
<comment type="caution">
    <text evidence="1">The sequence shown here is derived from an EMBL/GenBank/DDBJ whole genome shotgun (WGS) entry which is preliminary data.</text>
</comment>
<evidence type="ECO:0000313" key="2">
    <source>
        <dbReference type="Proteomes" id="UP001062846"/>
    </source>
</evidence>
<gene>
    <name evidence="1" type="ORF">RHMOL_Rhmol07G0205500</name>
</gene>
<keyword evidence="2" id="KW-1185">Reference proteome</keyword>
<accession>A0ACC0N4R2</accession>
<name>A0ACC0N4R2_RHOML</name>
<proteinExistence type="predicted"/>
<dbReference type="EMBL" id="CM046394">
    <property type="protein sequence ID" value="KAI8547558.1"/>
    <property type="molecule type" value="Genomic_DNA"/>
</dbReference>
<reference evidence="1" key="1">
    <citation type="submission" date="2022-02" db="EMBL/GenBank/DDBJ databases">
        <title>Plant Genome Project.</title>
        <authorList>
            <person name="Zhang R.-G."/>
        </authorList>
    </citation>
    <scope>NUCLEOTIDE SEQUENCE</scope>
    <source>
        <strain evidence="1">AT1</strain>
    </source>
</reference>
<organism evidence="1 2">
    <name type="scientific">Rhododendron molle</name>
    <name type="common">Chinese azalea</name>
    <name type="synonym">Azalea mollis</name>
    <dbReference type="NCBI Taxonomy" id="49168"/>
    <lineage>
        <taxon>Eukaryota</taxon>
        <taxon>Viridiplantae</taxon>
        <taxon>Streptophyta</taxon>
        <taxon>Embryophyta</taxon>
        <taxon>Tracheophyta</taxon>
        <taxon>Spermatophyta</taxon>
        <taxon>Magnoliopsida</taxon>
        <taxon>eudicotyledons</taxon>
        <taxon>Gunneridae</taxon>
        <taxon>Pentapetalae</taxon>
        <taxon>asterids</taxon>
        <taxon>Ericales</taxon>
        <taxon>Ericaceae</taxon>
        <taxon>Ericoideae</taxon>
        <taxon>Rhodoreae</taxon>
        <taxon>Rhododendron</taxon>
    </lineage>
</organism>
<protein>
    <submittedName>
        <fullName evidence="1">Uncharacterized protein</fullName>
    </submittedName>
</protein>